<dbReference type="InterPro" id="IPR058913">
    <property type="entry name" value="Integrase_dom_put"/>
</dbReference>
<evidence type="ECO:0000259" key="1">
    <source>
        <dbReference type="Pfam" id="PF24764"/>
    </source>
</evidence>
<dbReference type="PANTHER" id="PTHR46791:SF13">
    <property type="entry name" value="CLR5 DOMAIN-CONTAINING PROTEIN"/>
    <property type="match status" value="1"/>
</dbReference>
<gene>
    <name evidence="2" type="ORF">PEVE_00044260</name>
</gene>
<reference evidence="2 3" key="1">
    <citation type="submission" date="2022-05" db="EMBL/GenBank/DDBJ databases">
        <authorList>
            <consortium name="Genoscope - CEA"/>
            <person name="William W."/>
        </authorList>
    </citation>
    <scope>NUCLEOTIDE SEQUENCE [LARGE SCALE GENOMIC DNA]</scope>
</reference>
<feature type="non-terminal residue" evidence="2">
    <location>
        <position position="1"/>
    </location>
</feature>
<name>A0ABN8LSD3_9CNID</name>
<organism evidence="2 3">
    <name type="scientific">Porites evermanni</name>
    <dbReference type="NCBI Taxonomy" id="104178"/>
    <lineage>
        <taxon>Eukaryota</taxon>
        <taxon>Metazoa</taxon>
        <taxon>Cnidaria</taxon>
        <taxon>Anthozoa</taxon>
        <taxon>Hexacorallia</taxon>
        <taxon>Scleractinia</taxon>
        <taxon>Fungiina</taxon>
        <taxon>Poritidae</taxon>
        <taxon>Porites</taxon>
    </lineage>
</organism>
<protein>
    <recommendedName>
        <fullName evidence="1">Integrase core domain-containing protein</fullName>
    </recommendedName>
</protein>
<comment type="caution">
    <text evidence="2">The sequence shown here is derived from an EMBL/GenBank/DDBJ whole genome shotgun (WGS) entry which is preliminary data.</text>
</comment>
<evidence type="ECO:0000313" key="2">
    <source>
        <dbReference type="EMBL" id="CAH3018670.1"/>
    </source>
</evidence>
<dbReference type="Pfam" id="PF24764">
    <property type="entry name" value="rva_4"/>
    <property type="match status" value="1"/>
</dbReference>
<evidence type="ECO:0000313" key="3">
    <source>
        <dbReference type="Proteomes" id="UP001159427"/>
    </source>
</evidence>
<proteinExistence type="predicted"/>
<dbReference type="PANTHER" id="PTHR46791">
    <property type="entry name" value="EXPRESSED PROTEIN"/>
    <property type="match status" value="1"/>
</dbReference>
<dbReference type="Proteomes" id="UP001159427">
    <property type="component" value="Unassembled WGS sequence"/>
</dbReference>
<dbReference type="EMBL" id="CALNXI010000093">
    <property type="protein sequence ID" value="CAH3018670.1"/>
    <property type="molecule type" value="Genomic_DNA"/>
</dbReference>
<accession>A0ABN8LSD3</accession>
<keyword evidence="3" id="KW-1185">Reference proteome</keyword>
<sequence length="228" mass="27017">IDGYDKLKPYGFPIHACIDGFSRKVLWLKVVRSNNNPVVVAKSYLEVVRENGGCPTKVRFDCGTENGLLAATQCFFMNDLESHIYGTSPHNQRIEAWWSFYRRSRATWWINFFKDLMERSVFTPGNDFEMECLWFCFSNLIQHDLDTVKDHWNTHFVRRSRHETVSGRPDQLFFLPELHSAQDYKHSVTEEQCQHILENHLSVEECRNEYEEYFEYVTDETDLTPPKD</sequence>
<feature type="domain" description="Integrase core" evidence="1">
    <location>
        <begin position="1"/>
        <end position="178"/>
    </location>
</feature>